<feature type="transmembrane region" description="Helical" evidence="1">
    <location>
        <begin position="144"/>
        <end position="164"/>
    </location>
</feature>
<keyword evidence="1" id="KW-0472">Membrane</keyword>
<name>A0AAD7CYV0_MYCRO</name>
<evidence type="ECO:0000256" key="1">
    <source>
        <dbReference type="SAM" id="Phobius"/>
    </source>
</evidence>
<accession>A0AAD7CYV0</accession>
<feature type="transmembrane region" description="Helical" evidence="1">
    <location>
        <begin position="239"/>
        <end position="262"/>
    </location>
</feature>
<feature type="transmembrane region" description="Helical" evidence="1">
    <location>
        <begin position="28"/>
        <end position="47"/>
    </location>
</feature>
<keyword evidence="3" id="KW-1185">Reference proteome</keyword>
<keyword evidence="1" id="KW-0812">Transmembrane</keyword>
<reference evidence="2" key="1">
    <citation type="submission" date="2023-03" db="EMBL/GenBank/DDBJ databases">
        <title>Massive genome expansion in bonnet fungi (Mycena s.s.) driven by repeated elements and novel gene families across ecological guilds.</title>
        <authorList>
            <consortium name="Lawrence Berkeley National Laboratory"/>
            <person name="Harder C.B."/>
            <person name="Miyauchi S."/>
            <person name="Viragh M."/>
            <person name="Kuo A."/>
            <person name="Thoen E."/>
            <person name="Andreopoulos B."/>
            <person name="Lu D."/>
            <person name="Skrede I."/>
            <person name="Drula E."/>
            <person name="Henrissat B."/>
            <person name="Morin E."/>
            <person name="Kohler A."/>
            <person name="Barry K."/>
            <person name="LaButti K."/>
            <person name="Morin E."/>
            <person name="Salamov A."/>
            <person name="Lipzen A."/>
            <person name="Mereny Z."/>
            <person name="Hegedus B."/>
            <person name="Baldrian P."/>
            <person name="Stursova M."/>
            <person name="Weitz H."/>
            <person name="Taylor A."/>
            <person name="Grigoriev I.V."/>
            <person name="Nagy L.G."/>
            <person name="Martin F."/>
            <person name="Kauserud H."/>
        </authorList>
    </citation>
    <scope>NUCLEOTIDE SEQUENCE</scope>
    <source>
        <strain evidence="2">CBHHK067</strain>
    </source>
</reference>
<keyword evidence="1" id="KW-1133">Transmembrane helix</keyword>
<feature type="transmembrane region" description="Helical" evidence="1">
    <location>
        <begin position="196"/>
        <end position="218"/>
    </location>
</feature>
<feature type="transmembrane region" description="Helical" evidence="1">
    <location>
        <begin position="116"/>
        <end position="137"/>
    </location>
</feature>
<organism evidence="2 3">
    <name type="scientific">Mycena rosella</name>
    <name type="common">Pink bonnet</name>
    <name type="synonym">Agaricus rosellus</name>
    <dbReference type="NCBI Taxonomy" id="1033263"/>
    <lineage>
        <taxon>Eukaryota</taxon>
        <taxon>Fungi</taxon>
        <taxon>Dikarya</taxon>
        <taxon>Basidiomycota</taxon>
        <taxon>Agaricomycotina</taxon>
        <taxon>Agaricomycetes</taxon>
        <taxon>Agaricomycetidae</taxon>
        <taxon>Agaricales</taxon>
        <taxon>Marasmiineae</taxon>
        <taxon>Mycenaceae</taxon>
        <taxon>Mycena</taxon>
    </lineage>
</organism>
<evidence type="ECO:0000313" key="2">
    <source>
        <dbReference type="EMBL" id="KAJ7670320.1"/>
    </source>
</evidence>
<gene>
    <name evidence="2" type="ORF">B0H17DRAFT_1209420</name>
</gene>
<proteinExistence type="predicted"/>
<sequence>MAYAVDPAAFSNYWQIVLDEICTAAMGVPLYGVFVVLFLVAIHLLYHRRAPGRLALLILTVAMAMLATAQFSLRIVTVSLALRMLELAVKDGWSIPPPSLSSVERLYNVLAFTEDAVLVANTVVTDGLLIYRCYLVWGRPRKRFLVVPVLLMLGTLGSSLRTIYVASLQLSSATGYVTSYDEDYATDGLYRIDPRIVFAINLFTNFVVMGLTAGRIWWITRAQGAVLGPEFAPRYNAAIAILLESGAIYCCGLVFQVVGLSVQNSYEIQTPVYLSHGTISQLVNVVPTLIVVRVGLGHTVPTTANTTTPGTRLRVNIPRPLRFASAGELECVVSETDMPLEDVGRK</sequence>
<feature type="transmembrane region" description="Helical" evidence="1">
    <location>
        <begin position="54"/>
        <end position="76"/>
    </location>
</feature>
<protein>
    <submittedName>
        <fullName evidence="2">Uncharacterized protein</fullName>
    </submittedName>
</protein>
<comment type="caution">
    <text evidence="2">The sequence shown here is derived from an EMBL/GenBank/DDBJ whole genome shotgun (WGS) entry which is preliminary data.</text>
</comment>
<evidence type="ECO:0000313" key="3">
    <source>
        <dbReference type="Proteomes" id="UP001221757"/>
    </source>
</evidence>
<dbReference type="Proteomes" id="UP001221757">
    <property type="component" value="Unassembled WGS sequence"/>
</dbReference>
<dbReference type="EMBL" id="JARKIE010000182">
    <property type="protein sequence ID" value="KAJ7670320.1"/>
    <property type="molecule type" value="Genomic_DNA"/>
</dbReference>
<dbReference type="AlphaFoldDB" id="A0AAD7CYV0"/>